<dbReference type="InterPro" id="IPR029787">
    <property type="entry name" value="Nucleotide_cyclase"/>
</dbReference>
<dbReference type="Gene3D" id="3.40.50.2300">
    <property type="match status" value="1"/>
</dbReference>
<gene>
    <name evidence="2" type="ORF">GQF03_00930</name>
</gene>
<dbReference type="RefSeq" id="WP_161337311.1">
    <property type="nucleotide sequence ID" value="NZ_JBHSDG010000002.1"/>
</dbReference>
<sequence length="434" mass="48176">MRYAANLLVVSDSPANTIEPCLTEAGYHCVRLSFLEMFEQEFGDQSFDLILIDGENNTAHVNVKEIAKMAAENGFPTLLIGPADIKCRIQTISPGYCDLELRSRVGALIRLENMEQELARRIATTETYGVDLTGVTAPEPDIGDANILIVGNKTVVLGNILLRLDTQTKINICKNPEMALDDLRSMKFDAVILSGVGHGDSNLRLCYDIRADSRLYNLPVIMVLENCENRRAAYIHGVSDIVLHEREMDALVNRVGLQIQQYRYRFAIQKLFRIAKPHPVADGPTNLYSSGFMRAHLPVMFDHHARQNKFLSIASIRITNLDEVTEAHGYPSADQLLRQVGSTLGFLVRGEDFCCHYDRGHFLIALPGTRSQEALIALKRVEGVLRATEFSLSPLPAPVRVETYVGLAEVAPGDRIEDVVERGLTLGMGEEKAA</sequence>
<dbReference type="Gene3D" id="3.30.70.270">
    <property type="match status" value="1"/>
</dbReference>
<dbReference type="InterPro" id="IPR011006">
    <property type="entry name" value="CheY-like_superfamily"/>
</dbReference>
<dbReference type="InterPro" id="IPR000160">
    <property type="entry name" value="GGDEF_dom"/>
</dbReference>
<evidence type="ECO:0000313" key="2">
    <source>
        <dbReference type="EMBL" id="MZR20890.1"/>
    </source>
</evidence>
<dbReference type="Proteomes" id="UP000445696">
    <property type="component" value="Unassembled WGS sequence"/>
</dbReference>
<proteinExistence type="predicted"/>
<accession>A0A845MBY5</accession>
<name>A0A845MBY5_9PROT</name>
<dbReference type="Pfam" id="PF00990">
    <property type="entry name" value="GGDEF"/>
    <property type="match status" value="1"/>
</dbReference>
<feature type="domain" description="GGDEF" evidence="1">
    <location>
        <begin position="309"/>
        <end position="434"/>
    </location>
</feature>
<keyword evidence="3" id="KW-1185">Reference proteome</keyword>
<protein>
    <submittedName>
        <fullName evidence="2">Diguanylate cyclase</fullName>
    </submittedName>
</protein>
<evidence type="ECO:0000259" key="1">
    <source>
        <dbReference type="PROSITE" id="PS50887"/>
    </source>
</evidence>
<dbReference type="SUPFAM" id="SSF52172">
    <property type="entry name" value="CheY-like"/>
    <property type="match status" value="1"/>
</dbReference>
<dbReference type="SMART" id="SM00267">
    <property type="entry name" value="GGDEF"/>
    <property type="match status" value="1"/>
</dbReference>
<dbReference type="InterPro" id="IPR043128">
    <property type="entry name" value="Rev_trsase/Diguanyl_cyclase"/>
</dbReference>
<dbReference type="NCBIfam" id="TIGR00254">
    <property type="entry name" value="GGDEF"/>
    <property type="match status" value="1"/>
</dbReference>
<comment type="caution">
    <text evidence="2">The sequence shown here is derived from an EMBL/GenBank/DDBJ whole genome shotgun (WGS) entry which is preliminary data.</text>
</comment>
<dbReference type="PROSITE" id="PS50887">
    <property type="entry name" value="GGDEF"/>
    <property type="match status" value="1"/>
</dbReference>
<dbReference type="AlphaFoldDB" id="A0A845MBY5"/>
<evidence type="ECO:0000313" key="3">
    <source>
        <dbReference type="Proteomes" id="UP000445696"/>
    </source>
</evidence>
<organism evidence="2 3">
    <name type="scientific">Sneathiella chungangensis</name>
    <dbReference type="NCBI Taxonomy" id="1418234"/>
    <lineage>
        <taxon>Bacteria</taxon>
        <taxon>Pseudomonadati</taxon>
        <taxon>Pseudomonadota</taxon>
        <taxon>Alphaproteobacteria</taxon>
        <taxon>Sneathiellales</taxon>
        <taxon>Sneathiellaceae</taxon>
        <taxon>Sneathiella</taxon>
    </lineage>
</organism>
<dbReference type="EMBL" id="WTVA01000001">
    <property type="protein sequence ID" value="MZR20890.1"/>
    <property type="molecule type" value="Genomic_DNA"/>
</dbReference>
<dbReference type="SUPFAM" id="SSF55073">
    <property type="entry name" value="Nucleotide cyclase"/>
    <property type="match status" value="1"/>
</dbReference>
<dbReference type="OrthoDB" id="7342124at2"/>
<reference evidence="2 3" key="1">
    <citation type="journal article" date="2014" name="Int. J. Syst. Evol. Microbiol.">
        <title>Sneathiella chungangensis sp. nov., isolated from a marine sand, and emended description of the genus Sneathiella.</title>
        <authorList>
            <person name="Siamphan C."/>
            <person name="Kim H."/>
            <person name="Lee J.S."/>
            <person name="Kim W."/>
        </authorList>
    </citation>
    <scope>NUCLEOTIDE SEQUENCE [LARGE SCALE GENOMIC DNA]</scope>
    <source>
        <strain evidence="2 3">KCTC 32476</strain>
    </source>
</reference>